<comment type="function">
    <text evidence="4">PPIases accelerate the folding of proteins. It catalyzes the cis-trans isomerization of proline imidic peptide bonds in oligopeptides.</text>
</comment>
<evidence type="ECO:0000256" key="2">
    <source>
        <dbReference type="ARBA" id="ARBA00023110"/>
    </source>
</evidence>
<keyword evidence="2 4" id="KW-0697">Rotamase</keyword>
<dbReference type="SUPFAM" id="SSF50891">
    <property type="entry name" value="Cyclophilin-like"/>
    <property type="match status" value="1"/>
</dbReference>
<dbReference type="GO" id="GO:0003755">
    <property type="term" value="F:peptidyl-prolyl cis-trans isomerase activity"/>
    <property type="evidence" value="ECO:0007669"/>
    <property type="project" value="UniProtKB-UniRule"/>
</dbReference>
<dbReference type="CDD" id="cd01920">
    <property type="entry name" value="cyclophilin_EcCYP_like"/>
    <property type="match status" value="1"/>
</dbReference>
<dbReference type="InterPro" id="IPR029000">
    <property type="entry name" value="Cyclophilin-like_dom_sf"/>
</dbReference>
<dbReference type="EC" id="5.2.1.8" evidence="4"/>
<dbReference type="GO" id="GO:0006457">
    <property type="term" value="P:protein folding"/>
    <property type="evidence" value="ECO:0007669"/>
    <property type="project" value="InterPro"/>
</dbReference>
<accession>A0A937LL89</accession>
<comment type="catalytic activity">
    <reaction evidence="4">
        <text>[protein]-peptidylproline (omega=180) = [protein]-peptidylproline (omega=0)</text>
        <dbReference type="Rhea" id="RHEA:16237"/>
        <dbReference type="Rhea" id="RHEA-COMP:10747"/>
        <dbReference type="Rhea" id="RHEA-COMP:10748"/>
        <dbReference type="ChEBI" id="CHEBI:83833"/>
        <dbReference type="ChEBI" id="CHEBI:83834"/>
        <dbReference type="EC" id="5.2.1.8"/>
    </reaction>
</comment>
<reference evidence="6" key="1">
    <citation type="submission" date="2020-10" db="EMBL/GenBank/DDBJ databases">
        <title>Microbiome of the Black Sea water column analyzed by genome centric metagenomics.</title>
        <authorList>
            <person name="Cabello-Yeves P.J."/>
            <person name="Callieri C."/>
            <person name="Picazo A."/>
            <person name="Mehrshad M."/>
            <person name="Haro-Moreno J.M."/>
            <person name="Roda-Garcia J."/>
            <person name="Dzembekova N."/>
            <person name="Slabakova V."/>
            <person name="Slabakova N."/>
            <person name="Moncheva S."/>
            <person name="Rodriguez-Valera F."/>
        </authorList>
    </citation>
    <scope>NUCLEOTIDE SEQUENCE</scope>
    <source>
        <strain evidence="6">BS307-5m-G47</strain>
    </source>
</reference>
<dbReference type="AlphaFoldDB" id="A0A937LL89"/>
<proteinExistence type="inferred from homology"/>
<name>A0A937LL89_9GAMM</name>
<dbReference type="PRINTS" id="PR00153">
    <property type="entry name" value="CSAPPISMRASE"/>
</dbReference>
<evidence type="ECO:0000256" key="3">
    <source>
        <dbReference type="ARBA" id="ARBA00023235"/>
    </source>
</evidence>
<evidence type="ECO:0000259" key="5">
    <source>
        <dbReference type="PROSITE" id="PS50072"/>
    </source>
</evidence>
<dbReference type="InterPro" id="IPR044665">
    <property type="entry name" value="E_coli_cyclophilin_A-like"/>
</dbReference>
<dbReference type="InterPro" id="IPR020892">
    <property type="entry name" value="Cyclophilin-type_PPIase_CS"/>
</dbReference>
<feature type="domain" description="PPIase cyclophilin-type" evidence="5">
    <location>
        <begin position="35"/>
        <end position="190"/>
    </location>
</feature>
<sequence length="192" mass="21422">MKKIIFVASLLLAALIFFMNQGEKMTKVKLNTTYGEIVIELDSENAPITTENFLSYVDSGFYDETIFHRVISNFMIQGGGHNEDMTAKDNKLDPIQNEANNGLKNNRGTIAMARTANPHSASSQFFINHVDNDFLNFRTNQVDEGWGYAVFGKVVEGLDVVDQIAATQTTSVPPYQDVPVEPIKILKAERVD</sequence>
<comment type="similarity">
    <text evidence="1 4">Belongs to the cyclophilin-type PPIase family.</text>
</comment>
<dbReference type="Gene3D" id="2.40.100.10">
    <property type="entry name" value="Cyclophilin-like"/>
    <property type="match status" value="1"/>
</dbReference>
<evidence type="ECO:0000256" key="4">
    <source>
        <dbReference type="RuleBase" id="RU363019"/>
    </source>
</evidence>
<dbReference type="EMBL" id="JADHQA010000003">
    <property type="protein sequence ID" value="MBL6819849.1"/>
    <property type="molecule type" value="Genomic_DNA"/>
</dbReference>
<dbReference type="PROSITE" id="PS00170">
    <property type="entry name" value="CSA_PPIASE_1"/>
    <property type="match status" value="1"/>
</dbReference>
<dbReference type="PANTHER" id="PTHR43246">
    <property type="entry name" value="PEPTIDYL-PROLYL CIS-TRANS ISOMERASE CYP38, CHLOROPLASTIC"/>
    <property type="match status" value="1"/>
</dbReference>
<keyword evidence="3 4" id="KW-0413">Isomerase</keyword>
<dbReference type="Pfam" id="PF00160">
    <property type="entry name" value="Pro_isomerase"/>
    <property type="match status" value="1"/>
</dbReference>
<dbReference type="InterPro" id="IPR002130">
    <property type="entry name" value="Cyclophilin-type_PPIase_dom"/>
</dbReference>
<dbReference type="Proteomes" id="UP000704935">
    <property type="component" value="Unassembled WGS sequence"/>
</dbReference>
<gene>
    <name evidence="6" type="ORF">ISQ61_01220</name>
</gene>
<protein>
    <recommendedName>
        <fullName evidence="4">Peptidyl-prolyl cis-trans isomerase</fullName>
        <shortName evidence="4">PPIase</shortName>
        <ecNumber evidence="4">5.2.1.8</ecNumber>
    </recommendedName>
</protein>
<dbReference type="PROSITE" id="PS50072">
    <property type="entry name" value="CSA_PPIASE_2"/>
    <property type="match status" value="1"/>
</dbReference>
<evidence type="ECO:0000313" key="7">
    <source>
        <dbReference type="Proteomes" id="UP000704935"/>
    </source>
</evidence>
<comment type="caution">
    <text evidence="6">The sequence shown here is derived from an EMBL/GenBank/DDBJ whole genome shotgun (WGS) entry which is preliminary data.</text>
</comment>
<evidence type="ECO:0000313" key="6">
    <source>
        <dbReference type="EMBL" id="MBL6819849.1"/>
    </source>
</evidence>
<organism evidence="6 7">
    <name type="scientific">SAR86 cluster bacterium</name>
    <dbReference type="NCBI Taxonomy" id="2030880"/>
    <lineage>
        <taxon>Bacteria</taxon>
        <taxon>Pseudomonadati</taxon>
        <taxon>Pseudomonadota</taxon>
        <taxon>Gammaproteobacteria</taxon>
        <taxon>SAR86 cluster</taxon>
    </lineage>
</organism>
<evidence type="ECO:0000256" key="1">
    <source>
        <dbReference type="ARBA" id="ARBA00007365"/>
    </source>
</evidence>